<reference evidence="1" key="2">
    <citation type="journal article" date="2021" name="PeerJ">
        <title>Extensive microbial diversity within the chicken gut microbiome revealed by metagenomics and culture.</title>
        <authorList>
            <person name="Gilroy R."/>
            <person name="Ravi A."/>
            <person name="Getino M."/>
            <person name="Pursley I."/>
            <person name="Horton D.L."/>
            <person name="Alikhan N.F."/>
            <person name="Baker D."/>
            <person name="Gharbi K."/>
            <person name="Hall N."/>
            <person name="Watson M."/>
            <person name="Adriaenssens E.M."/>
            <person name="Foster-Nyarko E."/>
            <person name="Jarju S."/>
            <person name="Secka A."/>
            <person name="Antonio M."/>
            <person name="Oren A."/>
            <person name="Chaudhuri R.R."/>
            <person name="La Ragione R."/>
            <person name="Hildebrand F."/>
            <person name="Pallen M.J."/>
        </authorList>
    </citation>
    <scope>NUCLEOTIDE SEQUENCE</scope>
    <source>
        <strain evidence="1">17213</strain>
    </source>
</reference>
<evidence type="ECO:0000313" key="2">
    <source>
        <dbReference type="Proteomes" id="UP000823631"/>
    </source>
</evidence>
<reference evidence="1" key="1">
    <citation type="submission" date="2020-10" db="EMBL/GenBank/DDBJ databases">
        <authorList>
            <person name="Gilroy R."/>
        </authorList>
    </citation>
    <scope>NUCLEOTIDE SEQUENCE</scope>
    <source>
        <strain evidence="1">17213</strain>
    </source>
</reference>
<protein>
    <submittedName>
        <fullName evidence="1">Uncharacterized protein</fullName>
    </submittedName>
</protein>
<dbReference type="EMBL" id="JADINH010000198">
    <property type="protein sequence ID" value="MBO8416720.1"/>
    <property type="molecule type" value="Genomic_DNA"/>
</dbReference>
<organism evidence="1 2">
    <name type="scientific">Candidatus Avisuccinivibrio stercorigallinarum</name>
    <dbReference type="NCBI Taxonomy" id="2840704"/>
    <lineage>
        <taxon>Bacteria</taxon>
        <taxon>Pseudomonadati</taxon>
        <taxon>Pseudomonadota</taxon>
        <taxon>Gammaproteobacteria</taxon>
        <taxon>Aeromonadales</taxon>
        <taxon>Succinivibrionaceae</taxon>
        <taxon>Succinivibrionaceae incertae sedis</taxon>
        <taxon>Candidatus Avisuccinivibrio</taxon>
    </lineage>
</organism>
<dbReference type="Proteomes" id="UP000823631">
    <property type="component" value="Unassembled WGS sequence"/>
</dbReference>
<dbReference type="AlphaFoldDB" id="A0A9D9DC56"/>
<gene>
    <name evidence="1" type="ORF">IAB19_10100</name>
</gene>
<name>A0A9D9DC56_9GAMM</name>
<comment type="caution">
    <text evidence="1">The sequence shown here is derived from an EMBL/GenBank/DDBJ whole genome shotgun (WGS) entry which is preliminary data.</text>
</comment>
<evidence type="ECO:0000313" key="1">
    <source>
        <dbReference type="EMBL" id="MBO8416720.1"/>
    </source>
</evidence>
<feature type="non-terminal residue" evidence="1">
    <location>
        <position position="1"/>
    </location>
</feature>
<sequence>YRWFLDKFADAMKKDNGDTDLQELVKTTYTSPDDKNRPDDEFLYLFGSPAEAAASDELCALGLRFAEFYHTYGASNTEPLE</sequence>
<accession>A0A9D9DC56</accession>
<proteinExistence type="predicted"/>